<feature type="region of interest" description="Disordered" evidence="1">
    <location>
        <begin position="49"/>
        <end position="124"/>
    </location>
</feature>
<dbReference type="AlphaFoldDB" id="A0A835E186"/>
<dbReference type="OrthoDB" id="634649at2759"/>
<gene>
    <name evidence="2" type="ORF">HU200_056238</name>
</gene>
<organism evidence="2 3">
    <name type="scientific">Digitaria exilis</name>
    <dbReference type="NCBI Taxonomy" id="1010633"/>
    <lineage>
        <taxon>Eukaryota</taxon>
        <taxon>Viridiplantae</taxon>
        <taxon>Streptophyta</taxon>
        <taxon>Embryophyta</taxon>
        <taxon>Tracheophyta</taxon>
        <taxon>Spermatophyta</taxon>
        <taxon>Magnoliopsida</taxon>
        <taxon>Liliopsida</taxon>
        <taxon>Poales</taxon>
        <taxon>Poaceae</taxon>
        <taxon>PACMAD clade</taxon>
        <taxon>Panicoideae</taxon>
        <taxon>Panicodae</taxon>
        <taxon>Paniceae</taxon>
        <taxon>Anthephorinae</taxon>
        <taxon>Digitaria</taxon>
    </lineage>
</organism>
<evidence type="ECO:0000313" key="3">
    <source>
        <dbReference type="Proteomes" id="UP000636709"/>
    </source>
</evidence>
<keyword evidence="3" id="KW-1185">Reference proteome</keyword>
<protein>
    <submittedName>
        <fullName evidence="2">Uncharacterized protein</fullName>
    </submittedName>
</protein>
<proteinExistence type="predicted"/>
<comment type="caution">
    <text evidence="2">The sequence shown here is derived from an EMBL/GenBank/DDBJ whole genome shotgun (WGS) entry which is preliminary data.</text>
</comment>
<sequence length="124" mass="13457">MANLVAMNIKRKDAEVASHGFSIFLDPKRIKLQDLVQIPEMMEEEKPLAYPDTAAPPPANLPIPLLSTPTQGQEAAAHGITVSTETGDRSSETPLAADQAAPMDIEDDVRQTQPGQHPQFWSGE</sequence>
<reference evidence="2" key="1">
    <citation type="submission" date="2020-07" db="EMBL/GenBank/DDBJ databases">
        <title>Genome sequence and genetic diversity analysis of an under-domesticated orphan crop, white fonio (Digitaria exilis).</title>
        <authorList>
            <person name="Bennetzen J.L."/>
            <person name="Chen S."/>
            <person name="Ma X."/>
            <person name="Wang X."/>
            <person name="Yssel A.E.J."/>
            <person name="Chaluvadi S.R."/>
            <person name="Johnson M."/>
            <person name="Gangashetty P."/>
            <person name="Hamidou F."/>
            <person name="Sanogo M.D."/>
            <person name="Zwaenepoel A."/>
            <person name="Wallace J."/>
            <person name="Van De Peer Y."/>
            <person name="Van Deynze A."/>
        </authorList>
    </citation>
    <scope>NUCLEOTIDE SEQUENCE</scope>
    <source>
        <tissue evidence="2">Leaves</tissue>
    </source>
</reference>
<evidence type="ECO:0000256" key="1">
    <source>
        <dbReference type="SAM" id="MobiDB-lite"/>
    </source>
</evidence>
<dbReference type="Proteomes" id="UP000636709">
    <property type="component" value="Unassembled WGS sequence"/>
</dbReference>
<name>A0A835E186_9POAL</name>
<dbReference type="EMBL" id="JACEFO010002380">
    <property type="protein sequence ID" value="KAF8662637.1"/>
    <property type="molecule type" value="Genomic_DNA"/>
</dbReference>
<evidence type="ECO:0000313" key="2">
    <source>
        <dbReference type="EMBL" id="KAF8662637.1"/>
    </source>
</evidence>
<accession>A0A835E186</accession>